<dbReference type="Gene3D" id="1.10.287.70">
    <property type="match status" value="1"/>
</dbReference>
<evidence type="ECO:0000256" key="4">
    <source>
        <dbReference type="ARBA" id="ARBA00023136"/>
    </source>
</evidence>
<dbReference type="PANTHER" id="PTHR46768:SF1">
    <property type="entry name" value="TWO PORE CHANNEL PROTEIN 2"/>
    <property type="match status" value="1"/>
</dbReference>
<evidence type="ECO:0000256" key="3">
    <source>
        <dbReference type="ARBA" id="ARBA00022989"/>
    </source>
</evidence>
<feature type="domain" description="Ion transport" evidence="6">
    <location>
        <begin position="12"/>
        <end position="67"/>
    </location>
</feature>
<sequence length="134" mass="15822">METYHNIRSKGALVTLWSIMMVNNWHVFMEAYSRHVSKWSEVYFVSWWFISSVVCVNLFIVFIIESFIGKYDLLNSSPSSQLQEENHLFTFEGMFRHAVKEPTDEELRASLSQNPHIRKSCENLQSKFELSTTF</sequence>
<organism evidence="7 8">
    <name type="scientific">Eptatretus burgeri</name>
    <name type="common">Inshore hagfish</name>
    <dbReference type="NCBI Taxonomy" id="7764"/>
    <lineage>
        <taxon>Eukaryota</taxon>
        <taxon>Metazoa</taxon>
        <taxon>Chordata</taxon>
        <taxon>Craniata</taxon>
        <taxon>Vertebrata</taxon>
        <taxon>Cyclostomata</taxon>
        <taxon>Myxini</taxon>
        <taxon>Myxiniformes</taxon>
        <taxon>Myxinidae</taxon>
        <taxon>Eptatretinae</taxon>
        <taxon>Eptatretus</taxon>
    </lineage>
</organism>
<reference evidence="7" key="1">
    <citation type="submission" date="2025-08" db="UniProtKB">
        <authorList>
            <consortium name="Ensembl"/>
        </authorList>
    </citation>
    <scope>IDENTIFICATION</scope>
</reference>
<evidence type="ECO:0000259" key="6">
    <source>
        <dbReference type="Pfam" id="PF00520"/>
    </source>
</evidence>
<dbReference type="GO" id="GO:0005765">
    <property type="term" value="C:lysosomal membrane"/>
    <property type="evidence" value="ECO:0007669"/>
    <property type="project" value="InterPro"/>
</dbReference>
<reference evidence="7" key="2">
    <citation type="submission" date="2025-09" db="UniProtKB">
        <authorList>
            <consortium name="Ensembl"/>
        </authorList>
    </citation>
    <scope>IDENTIFICATION</scope>
</reference>
<dbReference type="AlphaFoldDB" id="A0A8C4QLW6"/>
<keyword evidence="4 5" id="KW-0472">Membrane</keyword>
<evidence type="ECO:0000256" key="2">
    <source>
        <dbReference type="ARBA" id="ARBA00022692"/>
    </source>
</evidence>
<evidence type="ECO:0000256" key="1">
    <source>
        <dbReference type="ARBA" id="ARBA00004141"/>
    </source>
</evidence>
<dbReference type="GO" id="GO:0075509">
    <property type="term" value="P:endocytosis involved in viral entry into host cell"/>
    <property type="evidence" value="ECO:0007669"/>
    <property type="project" value="TreeGrafter"/>
</dbReference>
<dbReference type="GO" id="GO:0022832">
    <property type="term" value="F:voltage-gated channel activity"/>
    <property type="evidence" value="ECO:0007669"/>
    <property type="project" value="InterPro"/>
</dbReference>
<protein>
    <recommendedName>
        <fullName evidence="6">Ion transport domain-containing protein</fullName>
    </recommendedName>
</protein>
<keyword evidence="8" id="KW-1185">Reference proteome</keyword>
<dbReference type="GO" id="GO:0019722">
    <property type="term" value="P:calcium-mediated signaling"/>
    <property type="evidence" value="ECO:0007669"/>
    <property type="project" value="TreeGrafter"/>
</dbReference>
<evidence type="ECO:0000256" key="5">
    <source>
        <dbReference type="SAM" id="Phobius"/>
    </source>
</evidence>
<keyword evidence="3 5" id="KW-1133">Transmembrane helix</keyword>
<dbReference type="PANTHER" id="PTHR46768">
    <property type="entry name" value="TWO PORE CALCIUM CHANNEL PROTEIN 2"/>
    <property type="match status" value="1"/>
</dbReference>
<dbReference type="GO" id="GO:0097682">
    <property type="term" value="F:intracellularly phosphatidylinositol-3,5-bisphosphate-gated monatomic cation channel activity"/>
    <property type="evidence" value="ECO:0007669"/>
    <property type="project" value="TreeGrafter"/>
</dbReference>
<dbReference type="InterPro" id="IPR028798">
    <property type="entry name" value="TPC2"/>
</dbReference>
<keyword evidence="2 5" id="KW-0812">Transmembrane</keyword>
<comment type="subcellular location">
    <subcellularLocation>
        <location evidence="1">Membrane</location>
        <topology evidence="1">Multi-pass membrane protein</topology>
    </subcellularLocation>
</comment>
<name>A0A8C4QLW6_EPTBU</name>
<dbReference type="Proteomes" id="UP000694388">
    <property type="component" value="Unplaced"/>
</dbReference>
<dbReference type="InterPro" id="IPR005821">
    <property type="entry name" value="Ion_trans_dom"/>
</dbReference>
<evidence type="ECO:0000313" key="8">
    <source>
        <dbReference type="Proteomes" id="UP000694388"/>
    </source>
</evidence>
<evidence type="ECO:0000313" key="7">
    <source>
        <dbReference type="Ensembl" id="ENSEBUP00000016884.1"/>
    </source>
</evidence>
<dbReference type="Ensembl" id="ENSEBUT00000017460.1">
    <property type="protein sequence ID" value="ENSEBUP00000016884.1"/>
    <property type="gene ID" value="ENSEBUG00000010585.1"/>
</dbReference>
<accession>A0A8C4QLW6</accession>
<proteinExistence type="predicted"/>
<dbReference type="GO" id="GO:0015280">
    <property type="term" value="F:ligand-gated sodium channel activity"/>
    <property type="evidence" value="ECO:0007669"/>
    <property type="project" value="TreeGrafter"/>
</dbReference>
<dbReference type="Pfam" id="PF00520">
    <property type="entry name" value="Ion_trans"/>
    <property type="match status" value="1"/>
</dbReference>
<feature type="transmembrane region" description="Helical" evidence="5">
    <location>
        <begin position="44"/>
        <end position="64"/>
    </location>
</feature>